<sequence length="286" mass="31140">MASCPQGEMRLPLRPLPFPTAVSLSPGCSCLMAPMAVALILVPQPSLSLHPSQGVSLGDTVTLRCHLPRMAAWVQLWLNGTLRFDKEKDKEQDAAEFSFAVTNLEDAGTYQCRYQVSEPLWTSNQSDPVELVLTDSMVVEVTPTPATPVWSEIPFVGPQCQPWVELSRHPCPVMGTPNHSEPTGAKEWSHGDLVVAVLRGCAAVLVFSLGLYFVFDARSLWTRTDESAGVTPEIPKSVQFQGPSRDNQDLTYTEMPAAIPCSQSPTSSTAPQSPVIYTTVSTDLPR</sequence>
<keyword evidence="5" id="KW-1133">Transmembrane helix</keyword>
<reference evidence="7" key="3">
    <citation type="submission" date="2025-09" db="UniProtKB">
        <authorList>
            <consortium name="Ensembl"/>
        </authorList>
    </citation>
    <scope>IDENTIFICATION</scope>
    <source>
        <strain evidence="7">broiler</strain>
    </source>
</reference>
<dbReference type="FunFam" id="2.60.40.10:FF:000049">
    <property type="entry name" value="Leukocyte immunoglobulin-like receptor subfamily B member 1"/>
    <property type="match status" value="1"/>
</dbReference>
<evidence type="ECO:0000256" key="4">
    <source>
        <dbReference type="SAM" id="MobiDB-lite"/>
    </source>
</evidence>
<keyword evidence="1" id="KW-0732">Signal</keyword>
<accession>A0A8V0XPY2</accession>
<reference evidence="7" key="2">
    <citation type="submission" date="2025-08" db="UniProtKB">
        <authorList>
            <consortium name="Ensembl"/>
        </authorList>
    </citation>
    <scope>IDENTIFICATION</scope>
    <source>
        <strain evidence="7">broiler</strain>
    </source>
</reference>
<dbReference type="SMART" id="SM00409">
    <property type="entry name" value="IG"/>
    <property type="match status" value="1"/>
</dbReference>
<feature type="compositionally biased region" description="Polar residues" evidence="4">
    <location>
        <begin position="275"/>
        <end position="286"/>
    </location>
</feature>
<dbReference type="GlyGen" id="A0A8V0XPY2">
    <property type="glycosylation" value="1 site"/>
</dbReference>
<reference evidence="7" key="1">
    <citation type="submission" date="2020-11" db="EMBL/GenBank/DDBJ databases">
        <title>Gallus gallus (Chicken) genome, bGalGal1, GRCg7b, maternal haplotype autosomes + Z &amp; W.</title>
        <authorList>
            <person name="Warren W."/>
            <person name="Formenti G."/>
            <person name="Fedrigo O."/>
            <person name="Haase B."/>
            <person name="Mountcastle J."/>
            <person name="Balacco J."/>
            <person name="Tracey A."/>
            <person name="Schneider V."/>
            <person name="Okimoto R."/>
            <person name="Cheng H."/>
            <person name="Hawken R."/>
            <person name="Howe K."/>
            <person name="Jarvis E.D."/>
        </authorList>
    </citation>
    <scope>NUCLEOTIDE SEQUENCE [LARGE SCALE GENOMIC DNA]</scope>
    <source>
        <strain evidence="7">Broiler</strain>
    </source>
</reference>
<dbReference type="InterPro" id="IPR013783">
    <property type="entry name" value="Ig-like_fold"/>
</dbReference>
<evidence type="ECO:0000256" key="2">
    <source>
        <dbReference type="ARBA" id="ARBA00023157"/>
    </source>
</evidence>
<dbReference type="SUPFAM" id="SSF48726">
    <property type="entry name" value="Immunoglobulin"/>
    <property type="match status" value="1"/>
</dbReference>
<dbReference type="AlphaFoldDB" id="A0A8V0XPY2"/>
<keyword evidence="5" id="KW-0472">Membrane</keyword>
<feature type="domain" description="Ig-like" evidence="6">
    <location>
        <begin position="45"/>
        <end position="134"/>
    </location>
</feature>
<keyword evidence="3" id="KW-0393">Immunoglobulin domain</keyword>
<keyword evidence="8" id="KW-1185">Reference proteome</keyword>
<feature type="compositionally biased region" description="Low complexity" evidence="4">
    <location>
        <begin position="260"/>
        <end position="274"/>
    </location>
</feature>
<dbReference type="InterPro" id="IPR036179">
    <property type="entry name" value="Ig-like_dom_sf"/>
</dbReference>
<name>A0A8V0XPY2_CHICK</name>
<dbReference type="PANTHER" id="PTHR11738">
    <property type="entry name" value="MHC CLASS I NK CELL RECEPTOR"/>
    <property type="match status" value="1"/>
</dbReference>
<gene>
    <name evidence="7" type="primary">CHIR1AB2</name>
</gene>
<feature type="transmembrane region" description="Helical" evidence="5">
    <location>
        <begin position="193"/>
        <end position="215"/>
    </location>
</feature>
<evidence type="ECO:0000256" key="1">
    <source>
        <dbReference type="ARBA" id="ARBA00022729"/>
    </source>
</evidence>
<dbReference type="InterPro" id="IPR050412">
    <property type="entry name" value="Ig-like_Receptors_ImmuneReg"/>
</dbReference>
<evidence type="ECO:0000256" key="5">
    <source>
        <dbReference type="SAM" id="Phobius"/>
    </source>
</evidence>
<dbReference type="PROSITE" id="PS50835">
    <property type="entry name" value="IG_LIKE"/>
    <property type="match status" value="1"/>
</dbReference>
<keyword evidence="2" id="KW-1015">Disulfide bond</keyword>
<dbReference type="PANTHER" id="PTHR11738:SF186">
    <property type="entry name" value="OSTEOCLAST-ASSOCIATED IMMUNOGLOBULIN-LIKE RECEPTOR"/>
    <property type="match status" value="1"/>
</dbReference>
<organism evidence="7 8">
    <name type="scientific">Gallus gallus</name>
    <name type="common">Chicken</name>
    <dbReference type="NCBI Taxonomy" id="9031"/>
    <lineage>
        <taxon>Eukaryota</taxon>
        <taxon>Metazoa</taxon>
        <taxon>Chordata</taxon>
        <taxon>Craniata</taxon>
        <taxon>Vertebrata</taxon>
        <taxon>Euteleostomi</taxon>
        <taxon>Archelosauria</taxon>
        <taxon>Archosauria</taxon>
        <taxon>Dinosauria</taxon>
        <taxon>Saurischia</taxon>
        <taxon>Theropoda</taxon>
        <taxon>Coelurosauria</taxon>
        <taxon>Aves</taxon>
        <taxon>Neognathae</taxon>
        <taxon>Galloanserae</taxon>
        <taxon>Galliformes</taxon>
        <taxon>Phasianidae</taxon>
        <taxon>Phasianinae</taxon>
        <taxon>Gallus</taxon>
    </lineage>
</organism>
<dbReference type="OrthoDB" id="9544052at2759"/>
<proteinExistence type="predicted"/>
<feature type="region of interest" description="Disordered" evidence="4">
    <location>
        <begin position="260"/>
        <end position="286"/>
    </location>
</feature>
<dbReference type="GO" id="GO:0002764">
    <property type="term" value="P:immune response-regulating signaling pathway"/>
    <property type="evidence" value="ECO:0000318"/>
    <property type="project" value="GO_Central"/>
</dbReference>
<dbReference type="InterPro" id="IPR003599">
    <property type="entry name" value="Ig_sub"/>
</dbReference>
<dbReference type="Ensembl" id="ENSGALT00010013403.1">
    <property type="protein sequence ID" value="ENSGALP00010007946.1"/>
    <property type="gene ID" value="ENSGALG00010005604.1"/>
</dbReference>
<dbReference type="Pfam" id="PF13895">
    <property type="entry name" value="Ig_2"/>
    <property type="match status" value="1"/>
</dbReference>
<dbReference type="Proteomes" id="UP000000539">
    <property type="component" value="Chromosome 31"/>
</dbReference>
<evidence type="ECO:0000313" key="7">
    <source>
        <dbReference type="Ensembl" id="ENSGALP00010007946.1"/>
    </source>
</evidence>
<dbReference type="InterPro" id="IPR007110">
    <property type="entry name" value="Ig-like_dom"/>
</dbReference>
<evidence type="ECO:0000256" key="3">
    <source>
        <dbReference type="ARBA" id="ARBA00023319"/>
    </source>
</evidence>
<evidence type="ECO:0000259" key="6">
    <source>
        <dbReference type="PROSITE" id="PS50835"/>
    </source>
</evidence>
<dbReference type="Gene3D" id="2.60.40.10">
    <property type="entry name" value="Immunoglobulins"/>
    <property type="match status" value="1"/>
</dbReference>
<keyword evidence="5" id="KW-0812">Transmembrane</keyword>
<evidence type="ECO:0000313" key="8">
    <source>
        <dbReference type="Proteomes" id="UP000000539"/>
    </source>
</evidence>
<protein>
    <recommendedName>
        <fullName evidence="6">Ig-like domain-containing protein</fullName>
    </recommendedName>
</protein>
<dbReference type="GeneTree" id="ENSGT01100000263478"/>